<feature type="compositionally biased region" description="Polar residues" evidence="1">
    <location>
        <begin position="116"/>
        <end position="127"/>
    </location>
</feature>
<dbReference type="AlphaFoldDB" id="A0A0D1YPU1"/>
<dbReference type="HOGENOM" id="CLU_906240_0_0_1"/>
<proteinExistence type="predicted"/>
<evidence type="ECO:0000256" key="1">
    <source>
        <dbReference type="SAM" id="MobiDB-lite"/>
    </source>
</evidence>
<evidence type="ECO:0000313" key="3">
    <source>
        <dbReference type="Proteomes" id="UP000053599"/>
    </source>
</evidence>
<accession>A0A0D1YPU1</accession>
<feature type="compositionally biased region" description="Basic and acidic residues" evidence="1">
    <location>
        <begin position="57"/>
        <end position="72"/>
    </location>
</feature>
<organism evidence="2 3">
    <name type="scientific">Exophiala sideris</name>
    <dbReference type="NCBI Taxonomy" id="1016849"/>
    <lineage>
        <taxon>Eukaryota</taxon>
        <taxon>Fungi</taxon>
        <taxon>Dikarya</taxon>
        <taxon>Ascomycota</taxon>
        <taxon>Pezizomycotina</taxon>
        <taxon>Eurotiomycetes</taxon>
        <taxon>Chaetothyriomycetidae</taxon>
        <taxon>Chaetothyriales</taxon>
        <taxon>Herpotrichiellaceae</taxon>
        <taxon>Exophiala</taxon>
    </lineage>
</organism>
<feature type="region of interest" description="Disordered" evidence="1">
    <location>
        <begin position="46"/>
        <end position="72"/>
    </location>
</feature>
<name>A0A0D1YPU1_9EURO</name>
<reference evidence="2 3" key="1">
    <citation type="submission" date="2015-01" db="EMBL/GenBank/DDBJ databases">
        <title>The Genome Sequence of Exophiala sideris CBS121828.</title>
        <authorList>
            <consortium name="The Broad Institute Genomics Platform"/>
            <person name="Cuomo C."/>
            <person name="de Hoog S."/>
            <person name="Gorbushina A."/>
            <person name="Stielow B."/>
            <person name="Teixiera M."/>
            <person name="Abouelleil A."/>
            <person name="Chapman S.B."/>
            <person name="Priest M."/>
            <person name="Young S.K."/>
            <person name="Wortman J."/>
            <person name="Nusbaum C."/>
            <person name="Birren B."/>
        </authorList>
    </citation>
    <scope>NUCLEOTIDE SEQUENCE [LARGE SCALE GENOMIC DNA]</scope>
    <source>
        <strain evidence="2 3">CBS 121828</strain>
    </source>
</reference>
<feature type="region of interest" description="Disordered" evidence="1">
    <location>
        <begin position="116"/>
        <end position="135"/>
    </location>
</feature>
<dbReference type="EMBL" id="KN846951">
    <property type="protein sequence ID" value="KIV84817.1"/>
    <property type="molecule type" value="Genomic_DNA"/>
</dbReference>
<dbReference type="Proteomes" id="UP000053599">
    <property type="component" value="Unassembled WGS sequence"/>
</dbReference>
<gene>
    <name evidence="2" type="ORF">PV11_00572</name>
</gene>
<protein>
    <submittedName>
        <fullName evidence="2">Uncharacterized protein</fullName>
    </submittedName>
</protein>
<evidence type="ECO:0000313" key="2">
    <source>
        <dbReference type="EMBL" id="KIV84817.1"/>
    </source>
</evidence>
<sequence length="307" mass="34794">MATPVKPCDTEPGFSFSFDHYIKTPPETTPSMFRFNSDDSLKTISVRDMSEESSSDSIDRVRREDEYQTMSKKEEASTFARLGHDLSMNEVFARANEEKAVGLCDWGQLYEYETGSMSDSKDASSTPGAAEQDNICDKESGSQTMVDHANPYGDRCTFDKLPMPENMDDVLRCFLMLSKEVSTTSDDDALKLYAAKETELLVNRLVGRGFDKTKIDVLDDETTAAINCRVMHSRHRTRLEWLRGELASVQNELECLSEEVKETVICSGTEEEERKRQIAQDKRFSSKLGKLARTWQAVVENDLYAEE</sequence>